<gene>
    <name evidence="1" type="ORF">Ga0074812_101449</name>
</gene>
<reference evidence="2" key="1">
    <citation type="submission" date="2015-11" db="EMBL/GenBank/DDBJ databases">
        <authorList>
            <person name="Varghese N."/>
        </authorList>
    </citation>
    <scope>NUCLEOTIDE SEQUENCE [LARGE SCALE GENOMIC DNA]</scope>
    <source>
        <strain evidence="2">DSM 45899</strain>
    </source>
</reference>
<dbReference type="Proteomes" id="UP000198802">
    <property type="component" value="Unassembled WGS sequence"/>
</dbReference>
<dbReference type="AlphaFoldDB" id="A0A0S4QGV5"/>
<keyword evidence="2" id="KW-1185">Reference proteome</keyword>
<proteinExistence type="predicted"/>
<name>A0A0S4QGV5_9ACTN</name>
<evidence type="ECO:0000313" key="2">
    <source>
        <dbReference type="Proteomes" id="UP000198802"/>
    </source>
</evidence>
<organism evidence="1 2">
    <name type="scientific">Parafrankia irregularis</name>
    <dbReference type="NCBI Taxonomy" id="795642"/>
    <lineage>
        <taxon>Bacteria</taxon>
        <taxon>Bacillati</taxon>
        <taxon>Actinomycetota</taxon>
        <taxon>Actinomycetes</taxon>
        <taxon>Frankiales</taxon>
        <taxon>Frankiaceae</taxon>
        <taxon>Parafrankia</taxon>
    </lineage>
</organism>
<dbReference type="EMBL" id="FAOZ01000001">
    <property type="protein sequence ID" value="CUU53948.1"/>
    <property type="molecule type" value="Genomic_DNA"/>
</dbReference>
<dbReference type="RefSeq" id="WP_091270953.1">
    <property type="nucleotide sequence ID" value="NZ_FAOZ01000001.1"/>
</dbReference>
<protein>
    <submittedName>
        <fullName evidence="1">Uncharacterized protein</fullName>
    </submittedName>
</protein>
<accession>A0A0S4QGV5</accession>
<evidence type="ECO:0000313" key="1">
    <source>
        <dbReference type="EMBL" id="CUU53948.1"/>
    </source>
</evidence>
<sequence length="172" mass="18836">MATPEVRSTLERNECVRRYTASMPNDAFTRLVDRVAGNARSGASWAEGLLYHWLDAERSDTKRTVLLQEMVRSSFLGCPFECLTRLAAVRETNVSSRSAELLVMAGPAGEQALIRALPGIRGAPAPRRTHCRLISEHRNPPFRSRMRHLPAGWKAPGGGCFVLLLAGGPVVG</sequence>